<organism evidence="1 2">
    <name type="scientific">Nitrincola nitratireducens</name>
    <dbReference type="NCBI Taxonomy" id="1229521"/>
    <lineage>
        <taxon>Bacteria</taxon>
        <taxon>Pseudomonadati</taxon>
        <taxon>Pseudomonadota</taxon>
        <taxon>Gammaproteobacteria</taxon>
        <taxon>Oceanospirillales</taxon>
        <taxon>Oceanospirillaceae</taxon>
        <taxon>Nitrincola</taxon>
    </lineage>
</organism>
<sequence length="84" mass="9019">MMRSIFDALDVIDVHEITADFEPVGDQSTELDEAAEVAAFVARPSPSLGVQTEREEARVMDKTVGMSTGRTPFAEAAGFLSSGR</sequence>
<protein>
    <submittedName>
        <fullName evidence="1">Uncharacterized protein</fullName>
    </submittedName>
</protein>
<accession>W9VEM6</accession>
<gene>
    <name evidence="1" type="ORF">D791_03895</name>
</gene>
<dbReference type="EMBL" id="AONB01000031">
    <property type="protein sequence ID" value="EXJ09155.1"/>
    <property type="molecule type" value="Genomic_DNA"/>
</dbReference>
<dbReference type="AlphaFoldDB" id="W9VEM6"/>
<name>W9VEM6_9GAMM</name>
<dbReference type="STRING" id="1229521.D791_03895"/>
<dbReference type="OrthoDB" id="9156833at2"/>
<dbReference type="RefSeq" id="WP_036514574.1">
    <property type="nucleotide sequence ID" value="NZ_AONB01000031.1"/>
</dbReference>
<evidence type="ECO:0000313" key="2">
    <source>
        <dbReference type="Proteomes" id="UP000019464"/>
    </source>
</evidence>
<reference evidence="1 2" key="2">
    <citation type="journal article" date="2015" name="Syst. Appl. Microbiol.">
        <title>Nitrincola nitratireducens sp. nov. isolated from a haloalkaline crater lake.</title>
        <authorList>
            <person name="Singh A."/>
            <person name="Vaidya B."/>
            <person name="Tanuku N.R."/>
            <person name="Pinnaka A.K."/>
        </authorList>
    </citation>
    <scope>NUCLEOTIDE SEQUENCE [LARGE SCALE GENOMIC DNA]</scope>
    <source>
        <strain evidence="1 2">AK23</strain>
    </source>
</reference>
<reference evidence="2" key="1">
    <citation type="submission" date="2012-11" db="EMBL/GenBank/DDBJ databases">
        <authorList>
            <person name="Singh A."/>
            <person name="Pinnaka A.K."/>
            <person name="Vaidya B."/>
        </authorList>
    </citation>
    <scope>NUCLEOTIDE SEQUENCE [LARGE SCALE GENOMIC DNA]</scope>
    <source>
        <strain evidence="2">AK23</strain>
    </source>
</reference>
<dbReference type="Proteomes" id="UP000019464">
    <property type="component" value="Unassembled WGS sequence"/>
</dbReference>
<keyword evidence="2" id="KW-1185">Reference proteome</keyword>
<comment type="caution">
    <text evidence="1">The sequence shown here is derived from an EMBL/GenBank/DDBJ whole genome shotgun (WGS) entry which is preliminary data.</text>
</comment>
<proteinExistence type="predicted"/>
<evidence type="ECO:0000313" key="1">
    <source>
        <dbReference type="EMBL" id="EXJ09155.1"/>
    </source>
</evidence>